<keyword evidence="1" id="KW-0479">Metal-binding</keyword>
<comment type="caution">
    <text evidence="3">The sequence shown here is derived from an EMBL/GenBank/DDBJ whole genome shotgun (WGS) entry which is preliminary data.</text>
</comment>
<dbReference type="InterPro" id="IPR035901">
    <property type="entry name" value="GIY-YIG_endonuc_sf"/>
</dbReference>
<accession>A0ABD2MW00</accession>
<evidence type="ECO:0000313" key="4">
    <source>
        <dbReference type="Proteomes" id="UP001516400"/>
    </source>
</evidence>
<reference evidence="3 4" key="1">
    <citation type="journal article" date="2021" name="BMC Biol.">
        <title>Horizontally acquired antibacterial genes associated with adaptive radiation of ladybird beetles.</title>
        <authorList>
            <person name="Li H.S."/>
            <person name="Tang X.F."/>
            <person name="Huang Y.H."/>
            <person name="Xu Z.Y."/>
            <person name="Chen M.L."/>
            <person name="Du X.Y."/>
            <person name="Qiu B.Y."/>
            <person name="Chen P.T."/>
            <person name="Zhang W."/>
            <person name="Slipinski A."/>
            <person name="Escalona H.E."/>
            <person name="Waterhouse R.M."/>
            <person name="Zwick A."/>
            <person name="Pang H."/>
        </authorList>
    </citation>
    <scope>NUCLEOTIDE SEQUENCE [LARGE SCALE GENOMIC DNA]</scope>
    <source>
        <strain evidence="3">SYSU2018</strain>
    </source>
</reference>
<evidence type="ECO:0000259" key="2">
    <source>
        <dbReference type="Pfam" id="PF21202"/>
    </source>
</evidence>
<proteinExistence type="predicted"/>
<keyword evidence="4" id="KW-1185">Reference proteome</keyword>
<dbReference type="Pfam" id="PF21202">
    <property type="entry name" value="SLX1_C"/>
    <property type="match status" value="1"/>
</dbReference>
<dbReference type="Proteomes" id="UP001516400">
    <property type="component" value="Unassembled WGS sequence"/>
</dbReference>
<evidence type="ECO:0000313" key="3">
    <source>
        <dbReference type="EMBL" id="KAL3270660.1"/>
    </source>
</evidence>
<protein>
    <recommendedName>
        <fullName evidence="2">Structure-specific endonuclease subunit SLX1 C-terminal domain-containing protein</fullName>
    </recommendedName>
</protein>
<organism evidence="3 4">
    <name type="scientific">Cryptolaemus montrouzieri</name>
    <dbReference type="NCBI Taxonomy" id="559131"/>
    <lineage>
        <taxon>Eukaryota</taxon>
        <taxon>Metazoa</taxon>
        <taxon>Ecdysozoa</taxon>
        <taxon>Arthropoda</taxon>
        <taxon>Hexapoda</taxon>
        <taxon>Insecta</taxon>
        <taxon>Pterygota</taxon>
        <taxon>Neoptera</taxon>
        <taxon>Endopterygota</taxon>
        <taxon>Coleoptera</taxon>
        <taxon>Polyphaga</taxon>
        <taxon>Cucujiformia</taxon>
        <taxon>Coccinelloidea</taxon>
        <taxon>Coccinellidae</taxon>
        <taxon>Scymninae</taxon>
        <taxon>Scymnini</taxon>
        <taxon>Cryptolaemus</taxon>
    </lineage>
</organism>
<dbReference type="InterPro" id="IPR048749">
    <property type="entry name" value="SLX1_C"/>
</dbReference>
<dbReference type="EMBL" id="JABFTP020000042">
    <property type="protein sequence ID" value="KAL3270660.1"/>
    <property type="molecule type" value="Genomic_DNA"/>
</dbReference>
<keyword evidence="1" id="KW-0862">Zinc</keyword>
<evidence type="ECO:0000256" key="1">
    <source>
        <dbReference type="ARBA" id="ARBA00022771"/>
    </source>
</evidence>
<dbReference type="InterPro" id="IPR013083">
    <property type="entry name" value="Znf_RING/FYVE/PHD"/>
</dbReference>
<name>A0ABD2MW00_9CUCU</name>
<sequence>MVVIIHGFPNDIAALRFEWAWQHPQSSRRLKHVSKKKSREKMYDYCIRVLSEMLCVGPWNRLPLVIRWLNQEFMRDLSDLKTPPIHMAICYGPVVSKKVNQKPEDDNEVEVFSSFNICDICLNSSNQKLLTCLDNTCNFKSHLICLSKLFLEPGEYIPVEGKCPKCDINCLWGDLIKKYKGCFNNLDVRINFNNGNDFYSDSE</sequence>
<gene>
    <name evidence="3" type="ORF">HHI36_021188</name>
</gene>
<keyword evidence="1" id="KW-0863">Zinc-finger</keyword>
<dbReference type="PANTHER" id="PTHR20208:SF10">
    <property type="entry name" value="STRUCTURE-SPECIFIC ENDONUCLEASE SUBUNIT SLX1"/>
    <property type="match status" value="1"/>
</dbReference>
<dbReference type="Gene3D" id="3.30.40.10">
    <property type="entry name" value="Zinc/RING finger domain, C3HC4 (zinc finger)"/>
    <property type="match status" value="1"/>
</dbReference>
<dbReference type="GO" id="GO:0008270">
    <property type="term" value="F:zinc ion binding"/>
    <property type="evidence" value="ECO:0007669"/>
    <property type="project" value="UniProtKB-KW"/>
</dbReference>
<dbReference type="PANTHER" id="PTHR20208">
    <property type="entry name" value="STRUCTURE-SPECIFIC ENDONUCLEASE SUBUNIT SLX1"/>
    <property type="match status" value="1"/>
</dbReference>
<dbReference type="InterPro" id="IPR050381">
    <property type="entry name" value="SLX1_endonuclease"/>
</dbReference>
<dbReference type="Gene3D" id="3.40.1440.10">
    <property type="entry name" value="GIY-YIG endonuclease"/>
    <property type="match status" value="1"/>
</dbReference>
<dbReference type="AlphaFoldDB" id="A0ABD2MW00"/>
<feature type="domain" description="Structure-specific endonuclease subunit SLX1 C-terminal" evidence="2">
    <location>
        <begin position="117"/>
        <end position="176"/>
    </location>
</feature>